<dbReference type="AlphaFoldDB" id="A0AAD7FP36"/>
<comment type="caution">
    <text evidence="2">The sequence shown here is derived from an EMBL/GenBank/DDBJ whole genome shotgun (WGS) entry which is preliminary data.</text>
</comment>
<dbReference type="EMBL" id="JARKIF010000009">
    <property type="protein sequence ID" value="KAJ7630297.1"/>
    <property type="molecule type" value="Genomic_DNA"/>
</dbReference>
<keyword evidence="1" id="KW-0812">Transmembrane</keyword>
<feature type="transmembrane region" description="Helical" evidence="1">
    <location>
        <begin position="30"/>
        <end position="54"/>
    </location>
</feature>
<proteinExistence type="predicted"/>
<name>A0AAD7FP36_9AGAR</name>
<reference evidence="2" key="1">
    <citation type="submission" date="2023-03" db="EMBL/GenBank/DDBJ databases">
        <title>Massive genome expansion in bonnet fungi (Mycena s.s.) driven by repeated elements and novel gene families across ecological guilds.</title>
        <authorList>
            <consortium name="Lawrence Berkeley National Laboratory"/>
            <person name="Harder C.B."/>
            <person name="Miyauchi S."/>
            <person name="Viragh M."/>
            <person name="Kuo A."/>
            <person name="Thoen E."/>
            <person name="Andreopoulos B."/>
            <person name="Lu D."/>
            <person name="Skrede I."/>
            <person name="Drula E."/>
            <person name="Henrissat B."/>
            <person name="Morin E."/>
            <person name="Kohler A."/>
            <person name="Barry K."/>
            <person name="LaButti K."/>
            <person name="Morin E."/>
            <person name="Salamov A."/>
            <person name="Lipzen A."/>
            <person name="Mereny Z."/>
            <person name="Hegedus B."/>
            <person name="Baldrian P."/>
            <person name="Stursova M."/>
            <person name="Weitz H."/>
            <person name="Taylor A."/>
            <person name="Grigoriev I.V."/>
            <person name="Nagy L.G."/>
            <person name="Martin F."/>
            <person name="Kauserud H."/>
        </authorList>
    </citation>
    <scope>NUCLEOTIDE SEQUENCE</scope>
    <source>
        <strain evidence="2">9284</strain>
    </source>
</reference>
<keyword evidence="3" id="KW-1185">Reference proteome</keyword>
<dbReference type="Proteomes" id="UP001221142">
    <property type="component" value="Unassembled WGS sequence"/>
</dbReference>
<gene>
    <name evidence="2" type="ORF">FB45DRAFT_1027534</name>
</gene>
<organism evidence="2 3">
    <name type="scientific">Roridomyces roridus</name>
    <dbReference type="NCBI Taxonomy" id="1738132"/>
    <lineage>
        <taxon>Eukaryota</taxon>
        <taxon>Fungi</taxon>
        <taxon>Dikarya</taxon>
        <taxon>Basidiomycota</taxon>
        <taxon>Agaricomycotina</taxon>
        <taxon>Agaricomycetes</taxon>
        <taxon>Agaricomycetidae</taxon>
        <taxon>Agaricales</taxon>
        <taxon>Marasmiineae</taxon>
        <taxon>Mycenaceae</taxon>
        <taxon>Roridomyces</taxon>
    </lineage>
</organism>
<evidence type="ECO:0000313" key="2">
    <source>
        <dbReference type="EMBL" id="KAJ7630297.1"/>
    </source>
</evidence>
<keyword evidence="1" id="KW-1133">Transmembrane helix</keyword>
<sequence>MLQSNYSPRTTASTLDKDILSELQAVKRRIWWPIGIILGQATLLSLAWGFFYAVRTQGQIPLDPTTQYLVHLHPQCKTYLVTFVAT</sequence>
<keyword evidence="1" id="KW-0472">Membrane</keyword>
<evidence type="ECO:0000256" key="1">
    <source>
        <dbReference type="SAM" id="Phobius"/>
    </source>
</evidence>
<evidence type="ECO:0000313" key="3">
    <source>
        <dbReference type="Proteomes" id="UP001221142"/>
    </source>
</evidence>
<accession>A0AAD7FP36</accession>
<protein>
    <submittedName>
        <fullName evidence="2">Uncharacterized protein</fullName>
    </submittedName>
</protein>